<protein>
    <recommendedName>
        <fullName evidence="5">unspecific monooxygenase</fullName>
        <ecNumber evidence="5">1.14.14.1</ecNumber>
    </recommendedName>
</protein>
<comment type="cofactor">
    <cofactor evidence="1">
        <name>heme</name>
        <dbReference type="ChEBI" id="CHEBI:30413"/>
    </cofactor>
</comment>
<keyword evidence="11" id="KW-0472">Membrane</keyword>
<dbReference type="GO" id="GO:0016712">
    <property type="term" value="F:oxidoreductase activity, acting on paired donors, with incorporation or reduction of molecular oxygen, reduced flavin or flavoprotein as one donor, and incorporation of one atom of oxygen"/>
    <property type="evidence" value="ECO:0007669"/>
    <property type="project" value="UniProtKB-EC"/>
</dbReference>
<reference evidence="13" key="1">
    <citation type="journal article" date="2016" name="Insect Biochem. Mol. Biol.">
        <title>Multifaceted biological insights from a draft genome sequence of the tobacco hornworm moth, Manduca sexta.</title>
        <authorList>
            <person name="Kanost M.R."/>
            <person name="Arrese E.L."/>
            <person name="Cao X."/>
            <person name="Chen Y.R."/>
            <person name="Chellapilla S."/>
            <person name="Goldsmith M.R."/>
            <person name="Grosse-Wilde E."/>
            <person name="Heckel D.G."/>
            <person name="Herndon N."/>
            <person name="Jiang H."/>
            <person name="Papanicolaou A."/>
            <person name="Qu J."/>
            <person name="Soulages J.L."/>
            <person name="Vogel H."/>
            <person name="Walters J."/>
            <person name="Waterhouse R.M."/>
            <person name="Ahn S.J."/>
            <person name="Almeida F.C."/>
            <person name="An C."/>
            <person name="Aqrawi P."/>
            <person name="Bretschneider A."/>
            <person name="Bryant W.B."/>
            <person name="Bucks S."/>
            <person name="Chao H."/>
            <person name="Chevignon G."/>
            <person name="Christen J.M."/>
            <person name="Clarke D.F."/>
            <person name="Dittmer N.T."/>
            <person name="Ferguson L.C.F."/>
            <person name="Garavelou S."/>
            <person name="Gordon K.H.J."/>
            <person name="Gunaratna R.T."/>
            <person name="Han Y."/>
            <person name="Hauser F."/>
            <person name="He Y."/>
            <person name="Heidel-Fischer H."/>
            <person name="Hirsh A."/>
            <person name="Hu Y."/>
            <person name="Jiang H."/>
            <person name="Kalra D."/>
            <person name="Klinner C."/>
            <person name="Konig C."/>
            <person name="Kovar C."/>
            <person name="Kroll A.R."/>
            <person name="Kuwar S.S."/>
            <person name="Lee S.L."/>
            <person name="Lehman R."/>
            <person name="Li K."/>
            <person name="Li Z."/>
            <person name="Liang H."/>
            <person name="Lovelace S."/>
            <person name="Lu Z."/>
            <person name="Mansfield J.H."/>
            <person name="McCulloch K.J."/>
            <person name="Mathew T."/>
            <person name="Morton B."/>
            <person name="Muzny D.M."/>
            <person name="Neunemann D."/>
            <person name="Ongeri F."/>
            <person name="Pauchet Y."/>
            <person name="Pu L.L."/>
            <person name="Pyrousis I."/>
            <person name="Rao X.J."/>
            <person name="Redding A."/>
            <person name="Roesel C."/>
            <person name="Sanchez-Gracia A."/>
            <person name="Schaack S."/>
            <person name="Shukla A."/>
            <person name="Tetreau G."/>
            <person name="Wang Y."/>
            <person name="Xiong G.H."/>
            <person name="Traut W."/>
            <person name="Walsh T.K."/>
            <person name="Worley K.C."/>
            <person name="Wu D."/>
            <person name="Wu W."/>
            <person name="Wu Y.Q."/>
            <person name="Zhang X."/>
            <person name="Zou Z."/>
            <person name="Zucker H."/>
            <person name="Briscoe A.D."/>
            <person name="Burmester T."/>
            <person name="Clem R.J."/>
            <person name="Feyereisen R."/>
            <person name="Grimmelikhuijzen C.J.P."/>
            <person name="Hamodrakas S.J."/>
            <person name="Hansson B.S."/>
            <person name="Huguet E."/>
            <person name="Jermiin L.S."/>
            <person name="Lan Q."/>
            <person name="Lehman H.K."/>
            <person name="Lorenzen M."/>
            <person name="Merzendorfer H."/>
            <person name="Michalopoulos I."/>
            <person name="Morton D.B."/>
            <person name="Muthukrishnan S."/>
            <person name="Oakeshott J.G."/>
            <person name="Palmer W."/>
            <person name="Park Y."/>
            <person name="Passarelli A.L."/>
            <person name="Rozas J."/>
            <person name="Schwartz L.M."/>
            <person name="Smith W."/>
            <person name="Southgate A."/>
            <person name="Vilcinskas A."/>
            <person name="Vogt R."/>
            <person name="Wang P."/>
            <person name="Werren J."/>
            <person name="Yu X.Q."/>
            <person name="Zhou J.J."/>
            <person name="Brown S.J."/>
            <person name="Scherer S.E."/>
            <person name="Richards S."/>
            <person name="Blissard G.W."/>
        </authorList>
    </citation>
    <scope>NUCLEOTIDE SEQUENCE</scope>
</reference>
<keyword evidence="9" id="KW-0408">Iron</keyword>
<dbReference type="EC" id="1.14.14.1" evidence="5"/>
<dbReference type="InterPro" id="IPR001128">
    <property type="entry name" value="Cyt_P450"/>
</dbReference>
<evidence type="ECO:0000256" key="4">
    <source>
        <dbReference type="ARBA" id="ARBA00010617"/>
    </source>
</evidence>
<dbReference type="GO" id="GO:0020037">
    <property type="term" value="F:heme binding"/>
    <property type="evidence" value="ECO:0007669"/>
    <property type="project" value="InterPro"/>
</dbReference>
<keyword evidence="14" id="KW-1185">Reference proteome</keyword>
<accession>A0A922CZB0</accession>
<evidence type="ECO:0000256" key="6">
    <source>
        <dbReference type="ARBA" id="ARBA00022617"/>
    </source>
</evidence>
<evidence type="ECO:0000256" key="10">
    <source>
        <dbReference type="ARBA" id="ARBA00023033"/>
    </source>
</evidence>
<comment type="caution">
    <text evidence="13">The sequence shown here is derived from an EMBL/GenBank/DDBJ whole genome shotgun (WGS) entry which is preliminary data.</text>
</comment>
<keyword evidence="8" id="KW-0560">Oxidoreductase</keyword>
<evidence type="ECO:0000256" key="5">
    <source>
        <dbReference type="ARBA" id="ARBA00012109"/>
    </source>
</evidence>
<keyword evidence="6" id="KW-0349">Heme</keyword>
<evidence type="ECO:0000313" key="13">
    <source>
        <dbReference type="EMBL" id="KAG6464269.1"/>
    </source>
</evidence>
<dbReference type="Pfam" id="PF00067">
    <property type="entry name" value="p450"/>
    <property type="match status" value="1"/>
</dbReference>
<dbReference type="GO" id="GO:0005789">
    <property type="term" value="C:endoplasmic reticulum membrane"/>
    <property type="evidence" value="ECO:0007669"/>
    <property type="project" value="UniProtKB-SubCell"/>
</dbReference>
<sequence>MSVVVLTLCVTIAALLYYLSVRKFSYWRNKNVPHLKPLPLLGNYGEYILMKKYVGHVTQEMCRIFSKEPYFGAFYGTEPTLVIQDPEIIKLVFTKDFYYFHSREIAKYTPNEVTTQNLFFTQGDKWKVVRQNLTPLFTSAKMKNMFYLIGKCGHTLEKLLDEETAMSGVVDAKSLMIRYTMDCIGSCAFGIDTGTMQQNPEKNPFVQMGDIIFSTSKLMGFKLVFRAIWPKIFYSLGLKYFPTDIDKFFTSLLMGVFEQRGHKPTARHDFVDLVLALKQNNHIVGDGLNPKSEGNKKIEMELTDDLLVSQCIVFFAAGFETSASTLTCALYELAKNKEAQRRAQEEVDEYLRRRNNKLFYECVTKLPYIEACLNETMRLYPVLPVLTREVVEDYTFPSGL</sequence>
<evidence type="ECO:0000256" key="2">
    <source>
        <dbReference type="ARBA" id="ARBA00004174"/>
    </source>
</evidence>
<comment type="subcellular location">
    <subcellularLocation>
        <location evidence="3">Endoplasmic reticulum membrane</location>
        <topology evidence="3">Peripheral membrane protein</topology>
    </subcellularLocation>
    <subcellularLocation>
        <location evidence="2">Microsome membrane</location>
        <topology evidence="2">Peripheral membrane protein</topology>
    </subcellularLocation>
</comment>
<reference evidence="13" key="2">
    <citation type="submission" date="2020-12" db="EMBL/GenBank/DDBJ databases">
        <authorList>
            <person name="Kanost M."/>
        </authorList>
    </citation>
    <scope>NUCLEOTIDE SEQUENCE</scope>
</reference>
<dbReference type="CDD" id="cd11056">
    <property type="entry name" value="CYP6-like"/>
    <property type="match status" value="1"/>
</dbReference>
<dbReference type="AlphaFoldDB" id="A0A922CZB0"/>
<organism evidence="13 14">
    <name type="scientific">Manduca sexta</name>
    <name type="common">Tobacco hawkmoth</name>
    <name type="synonym">Tobacco hornworm</name>
    <dbReference type="NCBI Taxonomy" id="7130"/>
    <lineage>
        <taxon>Eukaryota</taxon>
        <taxon>Metazoa</taxon>
        <taxon>Ecdysozoa</taxon>
        <taxon>Arthropoda</taxon>
        <taxon>Hexapoda</taxon>
        <taxon>Insecta</taxon>
        <taxon>Pterygota</taxon>
        <taxon>Neoptera</taxon>
        <taxon>Endopterygota</taxon>
        <taxon>Lepidoptera</taxon>
        <taxon>Glossata</taxon>
        <taxon>Ditrysia</taxon>
        <taxon>Bombycoidea</taxon>
        <taxon>Sphingidae</taxon>
        <taxon>Sphinginae</taxon>
        <taxon>Sphingini</taxon>
        <taxon>Manduca</taxon>
    </lineage>
</organism>
<dbReference type="InterPro" id="IPR050476">
    <property type="entry name" value="Insect_CytP450_Detox"/>
</dbReference>
<comment type="similarity">
    <text evidence="4">Belongs to the cytochrome P450 family.</text>
</comment>
<evidence type="ECO:0000313" key="14">
    <source>
        <dbReference type="Proteomes" id="UP000791440"/>
    </source>
</evidence>
<evidence type="ECO:0000256" key="7">
    <source>
        <dbReference type="ARBA" id="ARBA00022723"/>
    </source>
</evidence>
<dbReference type="GO" id="GO:0005506">
    <property type="term" value="F:iron ion binding"/>
    <property type="evidence" value="ECO:0007669"/>
    <property type="project" value="InterPro"/>
</dbReference>
<dbReference type="PANTHER" id="PTHR24292">
    <property type="entry name" value="CYTOCHROME P450"/>
    <property type="match status" value="1"/>
</dbReference>
<evidence type="ECO:0000256" key="3">
    <source>
        <dbReference type="ARBA" id="ARBA00004406"/>
    </source>
</evidence>
<gene>
    <name evidence="13" type="ORF">O3G_MSEX014399</name>
</gene>
<dbReference type="PANTHER" id="PTHR24292:SF45">
    <property type="entry name" value="CYTOCHROME P450 6G1-RELATED"/>
    <property type="match status" value="1"/>
</dbReference>
<keyword evidence="7" id="KW-0479">Metal-binding</keyword>
<evidence type="ECO:0000256" key="12">
    <source>
        <dbReference type="ARBA" id="ARBA00047827"/>
    </source>
</evidence>
<name>A0A922CZB0_MANSE</name>
<evidence type="ECO:0000256" key="11">
    <source>
        <dbReference type="ARBA" id="ARBA00023136"/>
    </source>
</evidence>
<evidence type="ECO:0000256" key="1">
    <source>
        <dbReference type="ARBA" id="ARBA00001971"/>
    </source>
</evidence>
<dbReference type="EMBL" id="JH669136">
    <property type="protein sequence ID" value="KAG6464269.1"/>
    <property type="molecule type" value="Genomic_DNA"/>
</dbReference>
<evidence type="ECO:0000256" key="9">
    <source>
        <dbReference type="ARBA" id="ARBA00023004"/>
    </source>
</evidence>
<keyword evidence="10" id="KW-0503">Monooxygenase</keyword>
<dbReference type="Proteomes" id="UP000791440">
    <property type="component" value="Unassembled WGS sequence"/>
</dbReference>
<evidence type="ECO:0000256" key="8">
    <source>
        <dbReference type="ARBA" id="ARBA00023002"/>
    </source>
</evidence>
<comment type="catalytic activity">
    <reaction evidence="12">
        <text>an organic molecule + reduced [NADPH--hemoprotein reductase] + O2 = an alcohol + oxidized [NADPH--hemoprotein reductase] + H2O + H(+)</text>
        <dbReference type="Rhea" id="RHEA:17149"/>
        <dbReference type="Rhea" id="RHEA-COMP:11964"/>
        <dbReference type="Rhea" id="RHEA-COMP:11965"/>
        <dbReference type="ChEBI" id="CHEBI:15377"/>
        <dbReference type="ChEBI" id="CHEBI:15378"/>
        <dbReference type="ChEBI" id="CHEBI:15379"/>
        <dbReference type="ChEBI" id="CHEBI:30879"/>
        <dbReference type="ChEBI" id="CHEBI:57618"/>
        <dbReference type="ChEBI" id="CHEBI:58210"/>
        <dbReference type="ChEBI" id="CHEBI:142491"/>
        <dbReference type="EC" id="1.14.14.1"/>
    </reaction>
</comment>
<proteinExistence type="inferred from homology"/>